<evidence type="ECO:0000259" key="1">
    <source>
        <dbReference type="Pfam" id="PF23565"/>
    </source>
</evidence>
<dbReference type="Pfam" id="PF23565">
    <property type="entry name" value="ARM_TANGO6"/>
    <property type="match status" value="1"/>
</dbReference>
<name>A0A9X8E9K4_APHAT</name>
<organism evidence="2 3">
    <name type="scientific">Aphanomyces astaci</name>
    <name type="common">Crayfish plague agent</name>
    <dbReference type="NCBI Taxonomy" id="112090"/>
    <lineage>
        <taxon>Eukaryota</taxon>
        <taxon>Sar</taxon>
        <taxon>Stramenopiles</taxon>
        <taxon>Oomycota</taxon>
        <taxon>Saprolegniomycetes</taxon>
        <taxon>Saprolegniales</taxon>
        <taxon>Verrucalvaceae</taxon>
        <taxon>Aphanomyces</taxon>
    </lineage>
</organism>
<sequence>MLTTTQYLLAIGPQVMWLLTYPTTKLVREVAGLTVSQLILDHPIDLVDQCVLRPLFLPLLRFSLPPPSPATVSDGIALVSTENELDSCISALKCMLLGPVPPAPVLEALVPVFRPLVYLHAFARARSLSFTSSQESVCI</sequence>
<feature type="domain" description="TANGO6 HEAT repeat" evidence="1">
    <location>
        <begin position="3"/>
        <end position="125"/>
    </location>
</feature>
<proteinExistence type="predicted"/>
<dbReference type="Proteomes" id="UP000275652">
    <property type="component" value="Unassembled WGS sequence"/>
</dbReference>
<dbReference type="AlphaFoldDB" id="A0A9X8E9K4"/>
<gene>
    <name evidence="2" type="ORF">DYB28_011593</name>
</gene>
<accession>A0A9X8E9K4</accession>
<dbReference type="EMBL" id="QUTI01014880">
    <property type="protein sequence ID" value="RLO11882.1"/>
    <property type="molecule type" value="Genomic_DNA"/>
</dbReference>
<protein>
    <recommendedName>
        <fullName evidence="1">TANGO6 HEAT repeat domain-containing protein</fullName>
    </recommendedName>
</protein>
<evidence type="ECO:0000313" key="2">
    <source>
        <dbReference type="EMBL" id="RLO11882.1"/>
    </source>
</evidence>
<reference evidence="2 3" key="1">
    <citation type="journal article" date="2018" name="J. Invertebr. Pathol.">
        <title>New genotyping method for the causative agent of crayfish plague (Aphanomyces astaci) based on whole genome data.</title>
        <authorList>
            <person name="Minardi D."/>
            <person name="Studholme D.J."/>
            <person name="van der Giezen M."/>
            <person name="Pretto T."/>
            <person name="Oidtmann B."/>
        </authorList>
    </citation>
    <scope>NUCLEOTIDE SEQUENCE [LARGE SCALE GENOMIC DNA]</scope>
    <source>
        <strain evidence="2 3">KB13</strain>
    </source>
</reference>
<evidence type="ECO:0000313" key="3">
    <source>
        <dbReference type="Proteomes" id="UP000275652"/>
    </source>
</evidence>
<comment type="caution">
    <text evidence="2">The sequence shown here is derived from an EMBL/GenBank/DDBJ whole genome shotgun (WGS) entry which is preliminary data.</text>
</comment>
<dbReference type="InterPro" id="IPR057407">
    <property type="entry name" value="HEAT_TANGO6"/>
</dbReference>